<sequence>MGRNILGRKPMPLPWEFPAHTVSWRAWRLRAFHSERPKKKKLLPQRGAEMALARRLCRLPPRLLPLPLAAAAASKPHLPGNPSPAAPLPSFTSPPPRPAPPSFPSLPRLFSTSSSGDSSMVVVGSAESFTSILSKVEAEKLPAVFYYTAVWCGPCRAMAPVIAKLSNRYPKIPIYKVDIDLDGVGSKLTDLKIYSVPTFHFYYEGRKTDEVVGADRTKLEATMENLHKQL</sequence>
<dbReference type="STRING" id="4533.J3MGN0"/>
<organism evidence="7">
    <name type="scientific">Oryza brachyantha</name>
    <name type="common">malo sina</name>
    <dbReference type="NCBI Taxonomy" id="4533"/>
    <lineage>
        <taxon>Eukaryota</taxon>
        <taxon>Viridiplantae</taxon>
        <taxon>Streptophyta</taxon>
        <taxon>Embryophyta</taxon>
        <taxon>Tracheophyta</taxon>
        <taxon>Spermatophyta</taxon>
        <taxon>Magnoliopsida</taxon>
        <taxon>Liliopsida</taxon>
        <taxon>Poales</taxon>
        <taxon>Poaceae</taxon>
        <taxon>BOP clade</taxon>
        <taxon>Oryzoideae</taxon>
        <taxon>Oryzeae</taxon>
        <taxon>Oryzinae</taxon>
        <taxon>Oryza</taxon>
    </lineage>
</organism>
<reference evidence="7" key="1">
    <citation type="journal article" date="2013" name="Nat. Commun.">
        <title>Whole-genome sequencing of Oryza brachyantha reveals mechanisms underlying Oryza genome evolution.</title>
        <authorList>
            <person name="Chen J."/>
            <person name="Huang Q."/>
            <person name="Gao D."/>
            <person name="Wang J."/>
            <person name="Lang Y."/>
            <person name="Liu T."/>
            <person name="Li B."/>
            <person name="Bai Z."/>
            <person name="Luis Goicoechea J."/>
            <person name="Liang C."/>
            <person name="Chen C."/>
            <person name="Zhang W."/>
            <person name="Sun S."/>
            <person name="Liao Y."/>
            <person name="Zhang X."/>
            <person name="Yang L."/>
            <person name="Song C."/>
            <person name="Wang M."/>
            <person name="Shi J."/>
            <person name="Liu G."/>
            <person name="Liu J."/>
            <person name="Zhou H."/>
            <person name="Zhou W."/>
            <person name="Yu Q."/>
            <person name="An N."/>
            <person name="Chen Y."/>
            <person name="Cai Q."/>
            <person name="Wang B."/>
            <person name="Liu B."/>
            <person name="Min J."/>
            <person name="Huang Y."/>
            <person name="Wu H."/>
            <person name="Li Z."/>
            <person name="Zhang Y."/>
            <person name="Yin Y."/>
            <person name="Song W."/>
            <person name="Jiang J."/>
            <person name="Jackson S.A."/>
            <person name="Wing R.A."/>
            <person name="Wang J."/>
            <person name="Chen M."/>
        </authorList>
    </citation>
    <scope>NUCLEOTIDE SEQUENCE [LARGE SCALE GENOMIC DNA]</scope>
    <source>
        <strain evidence="7">cv. IRGC 101232</strain>
    </source>
</reference>
<dbReference type="InterPro" id="IPR013766">
    <property type="entry name" value="Thioredoxin_domain"/>
</dbReference>
<keyword evidence="1" id="KW-0813">Transport</keyword>
<dbReference type="CDD" id="cd02947">
    <property type="entry name" value="TRX_family"/>
    <property type="match status" value="1"/>
</dbReference>
<dbReference type="AlphaFoldDB" id="J3MGN0"/>
<feature type="compositionally biased region" description="Pro residues" evidence="5">
    <location>
        <begin position="79"/>
        <end position="104"/>
    </location>
</feature>
<feature type="region of interest" description="Disordered" evidence="5">
    <location>
        <begin position="75"/>
        <end position="106"/>
    </location>
</feature>
<dbReference type="PANTHER" id="PTHR46115">
    <property type="entry name" value="THIOREDOXIN-LIKE PROTEIN 1"/>
    <property type="match status" value="1"/>
</dbReference>
<dbReference type="Gramene" id="OB06G31740.1">
    <property type="protein sequence ID" value="OB06G31740.1"/>
    <property type="gene ID" value="OB06G31740"/>
</dbReference>
<keyword evidence="2" id="KW-0249">Electron transport</keyword>
<dbReference type="FunFam" id="3.40.30.10:FF:000245">
    <property type="entry name" value="Thioredoxin"/>
    <property type="match status" value="1"/>
</dbReference>
<name>J3MGN0_ORYBR</name>
<keyword evidence="3" id="KW-1015">Disulfide bond</keyword>
<keyword evidence="4" id="KW-0676">Redox-active center</keyword>
<evidence type="ECO:0000313" key="7">
    <source>
        <dbReference type="EnsemblPlants" id="OB06G31740.1"/>
    </source>
</evidence>
<evidence type="ECO:0000256" key="4">
    <source>
        <dbReference type="ARBA" id="ARBA00023284"/>
    </source>
</evidence>
<dbReference type="HOGENOM" id="CLU_090389_6_0_1"/>
<dbReference type="InterPro" id="IPR036249">
    <property type="entry name" value="Thioredoxin-like_sf"/>
</dbReference>
<dbReference type="Pfam" id="PF00085">
    <property type="entry name" value="Thioredoxin"/>
    <property type="match status" value="1"/>
</dbReference>
<keyword evidence="8" id="KW-1185">Reference proteome</keyword>
<evidence type="ECO:0000256" key="3">
    <source>
        <dbReference type="ARBA" id="ARBA00023157"/>
    </source>
</evidence>
<evidence type="ECO:0000313" key="8">
    <source>
        <dbReference type="Proteomes" id="UP000006038"/>
    </source>
</evidence>
<proteinExistence type="predicted"/>
<reference evidence="7" key="2">
    <citation type="submission" date="2013-04" db="UniProtKB">
        <authorList>
            <consortium name="EnsemblPlants"/>
        </authorList>
    </citation>
    <scope>IDENTIFICATION</scope>
</reference>
<dbReference type="eggNOG" id="KOG0907">
    <property type="taxonomic scope" value="Eukaryota"/>
</dbReference>
<dbReference type="Proteomes" id="UP000006038">
    <property type="component" value="Chromosome 6"/>
</dbReference>
<dbReference type="EnsemblPlants" id="OB06G31740.1">
    <property type="protein sequence ID" value="OB06G31740.1"/>
    <property type="gene ID" value="OB06G31740"/>
</dbReference>
<evidence type="ECO:0000256" key="2">
    <source>
        <dbReference type="ARBA" id="ARBA00022982"/>
    </source>
</evidence>
<dbReference type="SUPFAM" id="SSF52833">
    <property type="entry name" value="Thioredoxin-like"/>
    <property type="match status" value="1"/>
</dbReference>
<evidence type="ECO:0000256" key="1">
    <source>
        <dbReference type="ARBA" id="ARBA00022448"/>
    </source>
</evidence>
<dbReference type="Gene3D" id="3.40.30.10">
    <property type="entry name" value="Glutaredoxin"/>
    <property type="match status" value="1"/>
</dbReference>
<accession>J3MGN0</accession>
<evidence type="ECO:0000256" key="5">
    <source>
        <dbReference type="SAM" id="MobiDB-lite"/>
    </source>
</evidence>
<evidence type="ECO:0000259" key="6">
    <source>
        <dbReference type="PROSITE" id="PS51352"/>
    </source>
</evidence>
<dbReference type="PROSITE" id="PS51352">
    <property type="entry name" value="THIOREDOXIN_2"/>
    <property type="match status" value="1"/>
</dbReference>
<protein>
    <recommendedName>
        <fullName evidence="6">Thioredoxin domain-containing protein</fullName>
    </recommendedName>
</protein>
<feature type="domain" description="Thioredoxin" evidence="6">
    <location>
        <begin position="82"/>
        <end position="228"/>
    </location>
</feature>